<feature type="compositionally biased region" description="Low complexity" evidence="1">
    <location>
        <begin position="162"/>
        <end position="180"/>
    </location>
</feature>
<name>A0A5N6Z021_9EURO</name>
<gene>
    <name evidence="3" type="ORF">BDV28DRAFT_137968</name>
</gene>
<keyword evidence="4" id="KW-1185">Reference proteome</keyword>
<proteinExistence type="predicted"/>
<dbReference type="Proteomes" id="UP000327118">
    <property type="component" value="Unassembled WGS sequence"/>
</dbReference>
<sequence length="429" mass="47071">MDPYDSDSSGFEDEDLTETKTLLGYPSEEILDDTISQLGGWPTWLDDSTPPPGEFANCKVCNRPMLLLLQLHGDLPDHFPDNERRLYIFGCPRKPCNRKPGSIRALRATRRLKSQPAPPKKVEKQQLDKEKEKKKQQAETPKPDLGASLFGATSLTGSVSVNQNPFSTSSSSSTQPSNPFASPLATTQPVKPAPSSTPSGNALSESFADKVRVSSPPPTIQPPEAAGPATPWPPQSDFPSPYKQYYLDAEYETLSRPPTPKVPDNVTIDNTEDDANGGSGAELKDALESQLDKVFMKFSARLGHNPEQILRYEFRGSPLLYSHTDAVGKLLYDPQNHSFGAKVTTTGGSRRIPRCEYCGSERVFELQLVPHAITVLEDGREGVGLGPKDDGMEWGTIILGVCNKDCGPKEARAVGWREEWAGVQWEESK</sequence>
<protein>
    <submittedName>
        <fullName evidence="3">Programmed cell death protein 2</fullName>
    </submittedName>
</protein>
<evidence type="ECO:0000259" key="2">
    <source>
        <dbReference type="Pfam" id="PF04194"/>
    </source>
</evidence>
<dbReference type="GO" id="GO:0030490">
    <property type="term" value="P:maturation of SSU-rRNA"/>
    <property type="evidence" value="ECO:0007669"/>
    <property type="project" value="TreeGrafter"/>
</dbReference>
<evidence type="ECO:0000256" key="1">
    <source>
        <dbReference type="SAM" id="MobiDB-lite"/>
    </source>
</evidence>
<feature type="region of interest" description="Disordered" evidence="1">
    <location>
        <begin position="1"/>
        <end position="23"/>
    </location>
</feature>
<evidence type="ECO:0000313" key="3">
    <source>
        <dbReference type="EMBL" id="KAE8351021.1"/>
    </source>
</evidence>
<dbReference type="GO" id="GO:0005737">
    <property type="term" value="C:cytoplasm"/>
    <property type="evidence" value="ECO:0007669"/>
    <property type="project" value="InterPro"/>
</dbReference>
<dbReference type="AlphaFoldDB" id="A0A5N6Z021"/>
<evidence type="ECO:0000313" key="4">
    <source>
        <dbReference type="Proteomes" id="UP000327118"/>
    </source>
</evidence>
<dbReference type="InterPro" id="IPR007320">
    <property type="entry name" value="PDCD2_C"/>
</dbReference>
<accession>A0A5N6Z021</accession>
<feature type="compositionally biased region" description="Basic and acidic residues" evidence="1">
    <location>
        <begin position="120"/>
        <end position="137"/>
    </location>
</feature>
<dbReference type="EMBL" id="ML739191">
    <property type="protein sequence ID" value="KAE8351021.1"/>
    <property type="molecule type" value="Genomic_DNA"/>
</dbReference>
<dbReference type="OrthoDB" id="443682at2759"/>
<feature type="compositionally biased region" description="Polar residues" evidence="1">
    <location>
        <begin position="184"/>
        <end position="204"/>
    </location>
</feature>
<feature type="compositionally biased region" description="Polar residues" evidence="1">
    <location>
        <begin position="151"/>
        <end position="161"/>
    </location>
</feature>
<feature type="domain" description="Programmed cell death protein 2 C-terminal" evidence="2">
    <location>
        <begin position="292"/>
        <end position="425"/>
    </location>
</feature>
<dbReference type="Pfam" id="PF04194">
    <property type="entry name" value="PDCD2_C"/>
    <property type="match status" value="1"/>
</dbReference>
<dbReference type="PANTHER" id="PTHR47524">
    <property type="entry name" value="20S RRNA ACCUMULATION PROTEIN 4"/>
    <property type="match status" value="1"/>
</dbReference>
<organism evidence="3 4">
    <name type="scientific">Aspergillus coremiiformis</name>
    <dbReference type="NCBI Taxonomy" id="138285"/>
    <lineage>
        <taxon>Eukaryota</taxon>
        <taxon>Fungi</taxon>
        <taxon>Dikarya</taxon>
        <taxon>Ascomycota</taxon>
        <taxon>Pezizomycotina</taxon>
        <taxon>Eurotiomycetes</taxon>
        <taxon>Eurotiomycetidae</taxon>
        <taxon>Eurotiales</taxon>
        <taxon>Aspergillaceae</taxon>
        <taxon>Aspergillus</taxon>
        <taxon>Aspergillus subgen. Circumdati</taxon>
    </lineage>
</organism>
<dbReference type="PANTHER" id="PTHR47524:SF1">
    <property type="entry name" value="20S RRNA ACCUMULATION PROTEIN 4"/>
    <property type="match status" value="1"/>
</dbReference>
<reference evidence="4" key="1">
    <citation type="submission" date="2019-04" db="EMBL/GenBank/DDBJ databases">
        <title>Friends and foes A comparative genomics studyof 23 Aspergillus species from section Flavi.</title>
        <authorList>
            <consortium name="DOE Joint Genome Institute"/>
            <person name="Kjaerbolling I."/>
            <person name="Vesth T."/>
            <person name="Frisvad J.C."/>
            <person name="Nybo J.L."/>
            <person name="Theobald S."/>
            <person name="Kildgaard S."/>
            <person name="Isbrandt T."/>
            <person name="Kuo A."/>
            <person name="Sato A."/>
            <person name="Lyhne E.K."/>
            <person name="Kogle M.E."/>
            <person name="Wiebenga A."/>
            <person name="Kun R.S."/>
            <person name="Lubbers R.J."/>
            <person name="Makela M.R."/>
            <person name="Barry K."/>
            <person name="Chovatia M."/>
            <person name="Clum A."/>
            <person name="Daum C."/>
            <person name="Haridas S."/>
            <person name="He G."/>
            <person name="LaButti K."/>
            <person name="Lipzen A."/>
            <person name="Mondo S."/>
            <person name="Riley R."/>
            <person name="Salamov A."/>
            <person name="Simmons B.A."/>
            <person name="Magnuson J.K."/>
            <person name="Henrissat B."/>
            <person name="Mortensen U.H."/>
            <person name="Larsen T.O."/>
            <person name="Devries R.P."/>
            <person name="Grigoriev I.V."/>
            <person name="Machida M."/>
            <person name="Baker S.E."/>
            <person name="Andersen M.R."/>
        </authorList>
    </citation>
    <scope>NUCLEOTIDE SEQUENCE [LARGE SCALE GENOMIC DNA]</scope>
    <source>
        <strain evidence="4">CBS 553.77</strain>
    </source>
</reference>
<feature type="region of interest" description="Disordered" evidence="1">
    <location>
        <begin position="99"/>
        <end position="281"/>
    </location>
</feature>